<name>A0A368HGK7_9GAMM</name>
<dbReference type="Proteomes" id="UP000253250">
    <property type="component" value="Unassembled WGS sequence"/>
</dbReference>
<dbReference type="EMBL" id="PSYR01000001">
    <property type="protein sequence ID" value="RCN58521.1"/>
    <property type="molecule type" value="Genomic_DNA"/>
</dbReference>
<protein>
    <recommendedName>
        <fullName evidence="3">TraG P-loop domain-containing protein</fullName>
    </recommendedName>
</protein>
<sequence>MALGARRYCDIYTWSHALSENVVAHGDGAVSLAILWNGLDAEFEDGAGRAREWATIGRVLDRLPDGYWLEFHLWRERHPQAVSRYLAHYEEAPRKSPFAAAMRAEIADHLAPYVLVNTVALIVGCLPKMEAGVRRTLNGQAQRGAELDVLAAELCALLPGGRVATVLEYAGLIQRSYDKGPAPSGLEPWLSLAEQLIVVPPRPGKRSLDVDGHIWRVFYLHLYPDIDPAWILPSVSGAISLHISQVIMPATTERVLRASERADRVAQGALARKGRERQVAALRDMQGFRQQVADQDGRVHRNAYTVCVDLDGVPPQALARLVEGLQGKGGRARDDDFVQLPFFRISQPGQGYRSPIWRPDYGALIAAMAPAQVFRTGSSYPESLRLGLASQPVAFDYSHQAVAHGFTVAMTGAGKGVDKVATIVETYPFGIDWYVLEIGSTYRWAIEALGGVYVKLDPGTAAVNPLPPRVQAAGGLDPLLASGTLNILAFILTDGRTQLDFHEAAAGAAALTRLYENARAGDPGLVDLLKSLDALDDASPEQRQASRVMAANLHSFLETPEGRVFAGQDNVQINPGISGIDLKDVDRASPKLLTFYLVFLCLRFLNLAFSGRNQARVLLDEIHRFVAHAPGVLSRLVSEIARMGRKEAAAVDIVTQGLAEIDLMEKEIVNSMPLRSLLYRNDGWEEIAERIGMPGRALEVWKRLPFPLHLPWRPAIRSIGPQYYGLRLTFPAAILALADTTPEGLARKERLGAEVSDPLARLARFYEEGP</sequence>
<dbReference type="InterPro" id="IPR027417">
    <property type="entry name" value="P-loop_NTPase"/>
</dbReference>
<dbReference type="AlphaFoldDB" id="A0A368HGK7"/>
<dbReference type="Gene3D" id="3.40.50.300">
    <property type="entry name" value="P-loop containing nucleotide triphosphate hydrolases"/>
    <property type="match status" value="1"/>
</dbReference>
<organism evidence="1 2">
    <name type="scientific">Acidiferrobacter thiooxydans</name>
    <dbReference type="NCBI Taxonomy" id="163359"/>
    <lineage>
        <taxon>Bacteria</taxon>
        <taxon>Pseudomonadati</taxon>
        <taxon>Pseudomonadota</taxon>
        <taxon>Gammaproteobacteria</taxon>
        <taxon>Acidiferrobacterales</taxon>
        <taxon>Acidiferrobacteraceae</taxon>
        <taxon>Acidiferrobacter</taxon>
    </lineage>
</organism>
<dbReference type="OrthoDB" id="7057349at2"/>
<keyword evidence="2" id="KW-1185">Reference proteome</keyword>
<dbReference type="RefSeq" id="WP_114282193.1">
    <property type="nucleotide sequence ID" value="NZ_PSYR01000001.1"/>
</dbReference>
<proteinExistence type="predicted"/>
<accession>A0A368HGK7</accession>
<comment type="caution">
    <text evidence="1">The sequence shown here is derived from an EMBL/GenBank/DDBJ whole genome shotgun (WGS) entry which is preliminary data.</text>
</comment>
<evidence type="ECO:0008006" key="3">
    <source>
        <dbReference type="Google" id="ProtNLM"/>
    </source>
</evidence>
<gene>
    <name evidence="1" type="ORF">C4900_01625</name>
</gene>
<dbReference type="SUPFAM" id="SSF52540">
    <property type="entry name" value="P-loop containing nucleoside triphosphate hydrolases"/>
    <property type="match status" value="1"/>
</dbReference>
<reference evidence="1 2" key="1">
    <citation type="submission" date="2018-02" db="EMBL/GenBank/DDBJ databases">
        <title>Insights into the biology of acidophilic members of the Acidiferrobacteraceae family derived from comparative genomic analyses.</title>
        <authorList>
            <person name="Issotta F."/>
            <person name="Thyssen C."/>
            <person name="Mena C."/>
            <person name="Moya A."/>
            <person name="Bellenberg S."/>
            <person name="Sproer C."/>
            <person name="Covarrubias P.C."/>
            <person name="Sand W."/>
            <person name="Quatrini R."/>
            <person name="Vera M."/>
        </authorList>
    </citation>
    <scope>NUCLEOTIDE SEQUENCE [LARGE SCALE GENOMIC DNA]</scope>
    <source>
        <strain evidence="2">m-1</strain>
    </source>
</reference>
<evidence type="ECO:0000313" key="2">
    <source>
        <dbReference type="Proteomes" id="UP000253250"/>
    </source>
</evidence>
<evidence type="ECO:0000313" key="1">
    <source>
        <dbReference type="EMBL" id="RCN58521.1"/>
    </source>
</evidence>